<feature type="transmembrane region" description="Helical" evidence="1">
    <location>
        <begin position="150"/>
        <end position="168"/>
    </location>
</feature>
<comment type="caution">
    <text evidence="2">The sequence shown here is derived from an EMBL/GenBank/DDBJ whole genome shotgun (WGS) entry which is preliminary data.</text>
</comment>
<evidence type="ECO:0000313" key="2">
    <source>
        <dbReference type="EMBL" id="MBC5840480.1"/>
    </source>
</evidence>
<dbReference type="Proteomes" id="UP000629963">
    <property type="component" value="Unassembled WGS sequence"/>
</dbReference>
<sequence length="222" mass="26434">MPLTNQQIEYISDYIESKDIKWYELQVELTDHMITSMEEFWKQNPELTFDQVKDNTFEKFSKPELKAIEKERTKNISKEFFKTQRQMVLEYLKFPKIFASIILTLITFKLSFLFDNPQKYIAMLLSSSIVFYFPIIYNSVKNRKIDGKRFLTVELGTPVLSILFFPTVTLNVATQLKHEIIAYPYLVFVFCVLWMIGNLFLLTGLHLQKKTFQNVKQKYQMI</sequence>
<name>A0ABR7J4K9_9FLAO</name>
<feature type="transmembrane region" description="Helical" evidence="1">
    <location>
        <begin position="94"/>
        <end position="114"/>
    </location>
</feature>
<proteinExistence type="predicted"/>
<keyword evidence="3" id="KW-1185">Reference proteome</keyword>
<dbReference type="EMBL" id="JACRUJ010000001">
    <property type="protein sequence ID" value="MBC5840480.1"/>
    <property type="molecule type" value="Genomic_DNA"/>
</dbReference>
<gene>
    <name evidence="2" type="ORF">H8R23_03600</name>
</gene>
<reference evidence="2 3" key="1">
    <citation type="submission" date="2020-08" db="EMBL/GenBank/DDBJ databases">
        <title>Description of novel Flavobacterium F-380 isolate.</title>
        <authorList>
            <person name="Saticioglu I.B."/>
            <person name="Duman M."/>
            <person name="Altun S."/>
        </authorList>
    </citation>
    <scope>NUCLEOTIDE SEQUENCE [LARGE SCALE GENOMIC DNA]</scope>
    <source>
        <strain evidence="2 3">F-380</strain>
    </source>
</reference>
<keyword evidence="1" id="KW-1133">Transmembrane helix</keyword>
<evidence type="ECO:0000313" key="3">
    <source>
        <dbReference type="Proteomes" id="UP000629963"/>
    </source>
</evidence>
<keyword evidence="1" id="KW-0812">Transmembrane</keyword>
<organism evidence="2 3">
    <name type="scientific">Flavobacterium kayseriense</name>
    <dbReference type="NCBI Taxonomy" id="2764714"/>
    <lineage>
        <taxon>Bacteria</taxon>
        <taxon>Pseudomonadati</taxon>
        <taxon>Bacteroidota</taxon>
        <taxon>Flavobacteriia</taxon>
        <taxon>Flavobacteriales</taxon>
        <taxon>Flavobacteriaceae</taxon>
        <taxon>Flavobacterium</taxon>
    </lineage>
</organism>
<accession>A0ABR7J4K9</accession>
<feature type="transmembrane region" description="Helical" evidence="1">
    <location>
        <begin position="120"/>
        <end position="138"/>
    </location>
</feature>
<evidence type="ECO:0000256" key="1">
    <source>
        <dbReference type="SAM" id="Phobius"/>
    </source>
</evidence>
<feature type="transmembrane region" description="Helical" evidence="1">
    <location>
        <begin position="180"/>
        <end position="202"/>
    </location>
</feature>
<keyword evidence="1" id="KW-0472">Membrane</keyword>
<protein>
    <submittedName>
        <fullName evidence="2">Uncharacterized protein</fullName>
    </submittedName>
</protein>